<keyword evidence="1" id="KW-1133">Transmembrane helix</keyword>
<name>A0A0L8V356_9BACT</name>
<organism evidence="2 3">
    <name type="scientific">Sunxiuqinia dokdonensis</name>
    <dbReference type="NCBI Taxonomy" id="1409788"/>
    <lineage>
        <taxon>Bacteria</taxon>
        <taxon>Pseudomonadati</taxon>
        <taxon>Bacteroidota</taxon>
        <taxon>Bacteroidia</taxon>
        <taxon>Marinilabiliales</taxon>
        <taxon>Prolixibacteraceae</taxon>
        <taxon>Sunxiuqinia</taxon>
    </lineage>
</organism>
<gene>
    <name evidence="2" type="ORF">NC99_43090</name>
</gene>
<sequence length="119" mass="13564">MKDEMTVQVYGFYSNAIGGVKLMVQEDDYERALASLETGGYVVNHPVLDEVFRVPVATKADKKYCPFCQSDNIKINKEPNIVVIILYVILGVIFPIFRLSYKCFDCGKQWKFQKAARNA</sequence>
<dbReference type="Proteomes" id="UP000036958">
    <property type="component" value="Unassembled WGS sequence"/>
</dbReference>
<dbReference type="AlphaFoldDB" id="A0A0L8V356"/>
<evidence type="ECO:0000313" key="3">
    <source>
        <dbReference type="Proteomes" id="UP000036958"/>
    </source>
</evidence>
<dbReference type="STRING" id="1409788.NC99_43090"/>
<evidence type="ECO:0000256" key="1">
    <source>
        <dbReference type="SAM" id="Phobius"/>
    </source>
</evidence>
<dbReference type="EMBL" id="LGIA01000208">
    <property type="protein sequence ID" value="KOH42866.1"/>
    <property type="molecule type" value="Genomic_DNA"/>
</dbReference>
<keyword evidence="1" id="KW-0472">Membrane</keyword>
<proteinExistence type="predicted"/>
<protein>
    <recommendedName>
        <fullName evidence="4">DUF2007 domain-containing protein</fullName>
    </recommendedName>
</protein>
<evidence type="ECO:0000313" key="2">
    <source>
        <dbReference type="EMBL" id="KOH42866.1"/>
    </source>
</evidence>
<evidence type="ECO:0008006" key="4">
    <source>
        <dbReference type="Google" id="ProtNLM"/>
    </source>
</evidence>
<dbReference type="PATRIC" id="fig|1409788.3.peg.4403"/>
<keyword evidence="1" id="KW-0812">Transmembrane</keyword>
<reference evidence="3" key="1">
    <citation type="submission" date="2015-07" db="EMBL/GenBank/DDBJ databases">
        <title>Genome sequencing of Sunxiuqinia dokdonensis strain SK.</title>
        <authorList>
            <person name="Ahn S."/>
            <person name="Kim B.-C."/>
        </authorList>
    </citation>
    <scope>NUCLEOTIDE SEQUENCE [LARGE SCALE GENOMIC DNA]</scope>
    <source>
        <strain evidence="3">SK</strain>
    </source>
</reference>
<keyword evidence="3" id="KW-1185">Reference proteome</keyword>
<accession>A0A0L8V356</accession>
<comment type="caution">
    <text evidence="2">The sequence shown here is derived from an EMBL/GenBank/DDBJ whole genome shotgun (WGS) entry which is preliminary data.</text>
</comment>
<feature type="transmembrane region" description="Helical" evidence="1">
    <location>
        <begin position="81"/>
        <end position="101"/>
    </location>
</feature>